<dbReference type="EMBL" id="JAQAGZ010000012">
    <property type="protein sequence ID" value="MCZ8514395.1"/>
    <property type="molecule type" value="Genomic_DNA"/>
</dbReference>
<reference evidence="2 3" key="1">
    <citation type="submission" date="2022-12" db="EMBL/GenBank/DDBJ databases">
        <title>Draft genome sequence of Paenibacillus sp. dW9.</title>
        <authorList>
            <person name="Choi E.-W."/>
            <person name="Kim D.-U."/>
        </authorList>
    </citation>
    <scope>NUCLEOTIDE SEQUENCE [LARGE SCALE GENOMIC DNA]</scope>
    <source>
        <strain evidence="3">dW9</strain>
    </source>
</reference>
<comment type="caution">
    <text evidence="2">The sequence shown here is derived from an EMBL/GenBank/DDBJ whole genome shotgun (WGS) entry which is preliminary data.</text>
</comment>
<dbReference type="CDD" id="cd07067">
    <property type="entry name" value="HP_PGM_like"/>
    <property type="match status" value="1"/>
</dbReference>
<dbReference type="Proteomes" id="UP001527882">
    <property type="component" value="Unassembled WGS sequence"/>
</dbReference>
<protein>
    <submittedName>
        <fullName evidence="2">Histidine phosphatase family protein</fullName>
    </submittedName>
</protein>
<sequence>MSVKSITFVRHGNTDWNNEKRSQGHLNNPLSVYGREQAQLVALRLAEERWDVLFSSDLLRARETAEAISAKTVPINGYDVRLREIDRGKLQGTTEAERIAIWGEGWKELDWGEESAESVRARVLHFIDDMMRLYPGKRILVVSHGFLMGQALKGLLKDESTGDQLGNTSVTTVVCNNGQWEYELYNCQRHLSHDLRGPF</sequence>
<proteinExistence type="predicted"/>
<keyword evidence="3" id="KW-1185">Reference proteome</keyword>
<dbReference type="PANTHER" id="PTHR46517">
    <property type="entry name" value="FRUCTOSE-2,6-BISPHOSPHATASE TIGAR"/>
    <property type="match status" value="1"/>
</dbReference>
<dbReference type="SMART" id="SM00855">
    <property type="entry name" value="PGAM"/>
    <property type="match status" value="1"/>
</dbReference>
<dbReference type="InterPro" id="IPR051695">
    <property type="entry name" value="Phosphoglycerate_Mutase"/>
</dbReference>
<evidence type="ECO:0000313" key="2">
    <source>
        <dbReference type="EMBL" id="MCZ8514395.1"/>
    </source>
</evidence>
<dbReference type="Gene3D" id="3.40.50.1240">
    <property type="entry name" value="Phosphoglycerate mutase-like"/>
    <property type="match status" value="1"/>
</dbReference>
<keyword evidence="1" id="KW-0378">Hydrolase</keyword>
<evidence type="ECO:0000256" key="1">
    <source>
        <dbReference type="ARBA" id="ARBA00022801"/>
    </source>
</evidence>
<dbReference type="Pfam" id="PF00300">
    <property type="entry name" value="His_Phos_1"/>
    <property type="match status" value="1"/>
</dbReference>
<dbReference type="PANTHER" id="PTHR46517:SF1">
    <property type="entry name" value="FRUCTOSE-2,6-BISPHOSPHATASE TIGAR"/>
    <property type="match status" value="1"/>
</dbReference>
<dbReference type="SUPFAM" id="SSF53254">
    <property type="entry name" value="Phosphoglycerate mutase-like"/>
    <property type="match status" value="1"/>
</dbReference>
<organism evidence="2 3">
    <name type="scientific">Paenibacillus gyeongsangnamensis</name>
    <dbReference type="NCBI Taxonomy" id="3388067"/>
    <lineage>
        <taxon>Bacteria</taxon>
        <taxon>Bacillati</taxon>
        <taxon>Bacillota</taxon>
        <taxon>Bacilli</taxon>
        <taxon>Bacillales</taxon>
        <taxon>Paenibacillaceae</taxon>
        <taxon>Paenibacillus</taxon>
    </lineage>
</organism>
<name>A0ABT4QBY7_9BACL</name>
<dbReference type="RefSeq" id="WP_269882924.1">
    <property type="nucleotide sequence ID" value="NZ_JAQAGZ010000012.1"/>
</dbReference>
<gene>
    <name evidence="2" type="ORF">O9H85_18600</name>
</gene>
<dbReference type="InterPro" id="IPR013078">
    <property type="entry name" value="His_Pase_superF_clade-1"/>
</dbReference>
<evidence type="ECO:0000313" key="3">
    <source>
        <dbReference type="Proteomes" id="UP001527882"/>
    </source>
</evidence>
<dbReference type="InterPro" id="IPR029033">
    <property type="entry name" value="His_PPase_superfam"/>
</dbReference>
<accession>A0ABT4QBY7</accession>